<dbReference type="EMBL" id="CP000556">
    <property type="protein sequence ID" value="ABM96999.1"/>
    <property type="molecule type" value="Genomic_DNA"/>
</dbReference>
<dbReference type="Proteomes" id="UP000000366">
    <property type="component" value="Plasmid RPME01"/>
</dbReference>
<sequence length="92" mass="10202">MNAHQSRAGAGFNRRPFQVTRGGMLINGRLYLGVVIDKALTETQLEEATAATNDRFERVLFFAEELSALNAIKYQAVIDSFVERIVLPACQA</sequence>
<evidence type="ECO:0000313" key="2">
    <source>
        <dbReference type="Proteomes" id="UP000000366"/>
    </source>
</evidence>
<accession>A2SN60</accession>
<reference evidence="1 2" key="1">
    <citation type="journal article" date="2007" name="J. Bacteriol.">
        <title>Whole-genome analysis of the methyl tert-butyl ether-degrading beta-proteobacterium Methylibium petroleiphilum PM1.</title>
        <authorList>
            <person name="Kane S.R."/>
            <person name="Chakicherla A.Y."/>
            <person name="Chain P.S.G."/>
            <person name="Schmidt R."/>
            <person name="Shin M.W."/>
            <person name="Legler T.C."/>
            <person name="Scow K.M."/>
            <person name="Larimer F.W."/>
            <person name="Lucas S.M."/>
            <person name="Richardson P.M."/>
            <person name="Hristova K.R."/>
        </authorList>
    </citation>
    <scope>NUCLEOTIDE SEQUENCE [LARGE SCALE GENOMIC DNA]</scope>
    <source>
        <strain evidence="2">ATCC BAA-1232 / LMG 22953 / PM1</strain>
        <plasmid evidence="1 2">RPME01</plasmid>
    </source>
</reference>
<dbReference type="RefSeq" id="WP_011831587.1">
    <property type="nucleotide sequence ID" value="NC_008826.1"/>
</dbReference>
<name>A2SN60_METPP</name>
<geneLocation type="plasmid" evidence="1 2">
    <name>RPME01</name>
</geneLocation>
<proteinExistence type="predicted"/>
<keyword evidence="2" id="KW-1185">Reference proteome</keyword>
<dbReference type="KEGG" id="mpt:Mpe_B0224"/>
<gene>
    <name evidence="1" type="ordered locus">Mpe_B0224</name>
</gene>
<dbReference type="AlphaFoldDB" id="A2SN60"/>
<organism evidence="1 2">
    <name type="scientific">Methylibium petroleiphilum (strain ATCC BAA-1232 / LMG 22953 / PM1)</name>
    <dbReference type="NCBI Taxonomy" id="420662"/>
    <lineage>
        <taxon>Bacteria</taxon>
        <taxon>Pseudomonadati</taxon>
        <taxon>Pseudomonadota</taxon>
        <taxon>Betaproteobacteria</taxon>
        <taxon>Burkholderiales</taxon>
        <taxon>Sphaerotilaceae</taxon>
        <taxon>Methylibium</taxon>
    </lineage>
</organism>
<dbReference type="HOGENOM" id="CLU_2409891_0_0_4"/>
<protein>
    <submittedName>
        <fullName evidence="1">Uncharacterized protein</fullName>
    </submittedName>
</protein>
<keyword evidence="1" id="KW-0614">Plasmid</keyword>
<evidence type="ECO:0000313" key="1">
    <source>
        <dbReference type="EMBL" id="ABM96999.1"/>
    </source>
</evidence>